<dbReference type="PANTHER" id="PTHR46890">
    <property type="entry name" value="NON-LTR RETROLELEMENT REVERSE TRANSCRIPTASE-LIKE PROTEIN-RELATED"/>
    <property type="match status" value="1"/>
</dbReference>
<evidence type="ECO:0000313" key="3">
    <source>
        <dbReference type="RefSeq" id="XP_038975305.1"/>
    </source>
</evidence>
<dbReference type="InterPro" id="IPR043502">
    <property type="entry name" value="DNA/RNA_pol_sf"/>
</dbReference>
<dbReference type="Proteomes" id="UP000228380">
    <property type="component" value="Unplaced"/>
</dbReference>
<protein>
    <submittedName>
        <fullName evidence="3">Uncharacterized protein LOC120106373</fullName>
    </submittedName>
</protein>
<dbReference type="InterPro" id="IPR036691">
    <property type="entry name" value="Endo/exonu/phosph_ase_sf"/>
</dbReference>
<dbReference type="CDD" id="cd01650">
    <property type="entry name" value="RT_nLTR_like"/>
    <property type="match status" value="1"/>
</dbReference>
<sequence length="817" mass="92843">MDEKSTLPFIAFEDLQDNVEFEEGEYYFSENDVEEHTPKMDEATPQPLAICADGATTPMANQLAIKAKDSLEKKKMKVSSGKGKKGRKYYSPRKGKWRGLNDPFKHSEVQQLIRKERLSLCGLVETKVKERNKEKEVDVVLINSSDQVMHVHVRDLAKNSSFIVSIVYGDNCPIKRSELWADLVSHSVGWESSPWVLMGDFNAIKSQEEMDKAPIMKKLDRVLANLRWECDFSGSKAYFPPSGVLDHSPMVVTLAALPSRKTPFKFFDLWAEHPQFLSVVAKAWAIDVKGSPMYQLCHKLKYLKGELKKFNMEFFANLPRRVVRAEEALEESRSKITSISTDDGARVETPGEVNDTIVQFFQNLLGSHTVAGVDEDMLQRVLPKRLTEIQREDLDRSISDDEIRMVMFSLKDNKAPGPDGFSAGFFKKAWKIVGADVQNPTKVKDFRPISCCNTVYKCIAKLIANRVKVVLSRLVGPFQTAFVASRRISDNIILCQELMRNYHRSGGSSRCALKVDLMKAYDSVQWNFLLAVLRVMGFSDRVVRWIAECISTTRFSISINGELHGFFPGGRGLRQGDPMSPYLFVLAIEVFSSLMANMVRDSGFKYNWHCEKEKISHLCFADDLMIFCKADLASVSLIGGCLQQFRDISGLIPNPDKSSMFICGVPSELRMQLLDILGYNEGALPIRYLGVPLIMTKLKATDCKNAKVEAIIDRQEWHWPICRSPAWLELISSTPTSFRPDSRRPDVLQWIDAPKGSFSVRGVWESLRLRHSKVDWWKLVWHSQAIPRMSFILWLAIQDALYTQAKLIRFGIIQVAQ</sequence>
<dbReference type="SUPFAM" id="SSF56219">
    <property type="entry name" value="DNase I-like"/>
    <property type="match status" value="1"/>
</dbReference>
<dbReference type="AlphaFoldDB" id="A0A8B8ZM63"/>
<dbReference type="KEGG" id="pda:120106373"/>
<proteinExistence type="predicted"/>
<dbReference type="PROSITE" id="PS50878">
    <property type="entry name" value="RT_POL"/>
    <property type="match status" value="1"/>
</dbReference>
<dbReference type="GeneID" id="120106373"/>
<name>A0A8B8ZM63_PHODC</name>
<dbReference type="PANTHER" id="PTHR46890:SF48">
    <property type="entry name" value="RNA-DIRECTED DNA POLYMERASE"/>
    <property type="match status" value="1"/>
</dbReference>
<reference evidence="3" key="1">
    <citation type="submission" date="2025-08" db="UniProtKB">
        <authorList>
            <consortium name="RefSeq"/>
        </authorList>
    </citation>
    <scope>IDENTIFICATION</scope>
    <source>
        <tissue evidence="3">Young leaves</tissue>
    </source>
</reference>
<dbReference type="InterPro" id="IPR000477">
    <property type="entry name" value="RT_dom"/>
</dbReference>
<dbReference type="InterPro" id="IPR026960">
    <property type="entry name" value="RVT-Znf"/>
</dbReference>
<organism evidence="2 3">
    <name type="scientific">Phoenix dactylifera</name>
    <name type="common">Date palm</name>
    <dbReference type="NCBI Taxonomy" id="42345"/>
    <lineage>
        <taxon>Eukaryota</taxon>
        <taxon>Viridiplantae</taxon>
        <taxon>Streptophyta</taxon>
        <taxon>Embryophyta</taxon>
        <taxon>Tracheophyta</taxon>
        <taxon>Spermatophyta</taxon>
        <taxon>Magnoliopsida</taxon>
        <taxon>Liliopsida</taxon>
        <taxon>Arecaceae</taxon>
        <taxon>Coryphoideae</taxon>
        <taxon>Phoeniceae</taxon>
        <taxon>Phoenix</taxon>
    </lineage>
</organism>
<dbReference type="RefSeq" id="XP_038975305.1">
    <property type="nucleotide sequence ID" value="XM_039119377.1"/>
</dbReference>
<gene>
    <name evidence="3" type="primary">LOC120106373</name>
</gene>
<evidence type="ECO:0000259" key="1">
    <source>
        <dbReference type="PROSITE" id="PS50878"/>
    </source>
</evidence>
<dbReference type="Gene3D" id="3.60.10.10">
    <property type="entry name" value="Endonuclease/exonuclease/phosphatase"/>
    <property type="match status" value="1"/>
</dbReference>
<feature type="domain" description="Reverse transcriptase" evidence="1">
    <location>
        <begin position="410"/>
        <end position="693"/>
    </location>
</feature>
<dbReference type="OrthoDB" id="689430at2759"/>
<dbReference type="Pfam" id="PF13966">
    <property type="entry name" value="zf-RVT"/>
    <property type="match status" value="1"/>
</dbReference>
<dbReference type="Pfam" id="PF00078">
    <property type="entry name" value="RVT_1"/>
    <property type="match status" value="1"/>
</dbReference>
<keyword evidence="2" id="KW-1185">Reference proteome</keyword>
<accession>A0A8B8ZM63</accession>
<evidence type="ECO:0000313" key="2">
    <source>
        <dbReference type="Proteomes" id="UP000228380"/>
    </source>
</evidence>
<dbReference type="SUPFAM" id="SSF56672">
    <property type="entry name" value="DNA/RNA polymerases"/>
    <property type="match status" value="1"/>
</dbReference>
<dbReference type="InterPro" id="IPR052343">
    <property type="entry name" value="Retrotransposon-Effector_Assoc"/>
</dbReference>